<name>A0A133PKY9_9FIRM</name>
<evidence type="ECO:0000313" key="1">
    <source>
        <dbReference type="EMBL" id="KXA29193.1"/>
    </source>
</evidence>
<gene>
    <name evidence="1" type="ORF">HMPREF3229_01443</name>
</gene>
<organism evidence="1">
    <name type="scientific">Peptoniphilus harei</name>
    <dbReference type="NCBI Taxonomy" id="54005"/>
    <lineage>
        <taxon>Bacteria</taxon>
        <taxon>Bacillati</taxon>
        <taxon>Bacillota</taxon>
        <taxon>Tissierellia</taxon>
        <taxon>Tissierellales</taxon>
        <taxon>Peptoniphilaceae</taxon>
        <taxon>Peptoniphilus</taxon>
    </lineage>
</organism>
<sequence>MKKFLIIVLNVLVFALASILLPSSQKSGDLMLKLFYSITLVKAGFNIEKALKKE</sequence>
<dbReference type="Proteomes" id="UP000070174">
    <property type="component" value="Unassembled WGS sequence"/>
</dbReference>
<dbReference type="EMBL" id="LRQE01000037">
    <property type="protein sequence ID" value="KXA29193.1"/>
    <property type="molecule type" value="Genomic_DNA"/>
</dbReference>
<dbReference type="RefSeq" id="WP_197407904.1">
    <property type="nucleotide sequence ID" value="NZ_JASOSC010000010.1"/>
</dbReference>
<comment type="caution">
    <text evidence="1">The sequence shown here is derived from an EMBL/GenBank/DDBJ whole genome shotgun (WGS) entry which is preliminary data.</text>
</comment>
<proteinExistence type="predicted"/>
<dbReference type="AlphaFoldDB" id="A0A133PKY9"/>
<evidence type="ECO:0000313" key="2">
    <source>
        <dbReference type="Proteomes" id="UP000070174"/>
    </source>
</evidence>
<protein>
    <submittedName>
        <fullName evidence="1">Uncharacterized protein</fullName>
    </submittedName>
</protein>
<accession>A0A133PKY9</accession>
<reference evidence="1 2" key="1">
    <citation type="submission" date="2016-01" db="EMBL/GenBank/DDBJ databases">
        <authorList>
            <person name="Oliw E.H."/>
        </authorList>
    </citation>
    <scope>NUCLEOTIDE SEQUENCE [LARGE SCALE GENOMIC DNA]</scope>
    <source>
        <strain evidence="1 2">CMW7756A</strain>
    </source>
</reference>
<dbReference type="PATRIC" id="fig|54005.3.peg.1406"/>